<keyword evidence="2" id="KW-0677">Repeat</keyword>
<evidence type="ECO:0000256" key="5">
    <source>
        <dbReference type="PROSITE-ProRule" id="PRU00042"/>
    </source>
</evidence>
<feature type="domain" description="C2H2-type" evidence="7">
    <location>
        <begin position="272"/>
        <end position="299"/>
    </location>
</feature>
<keyword evidence="1" id="KW-0479">Metal-binding</keyword>
<feature type="region of interest" description="Disordered" evidence="6">
    <location>
        <begin position="367"/>
        <end position="404"/>
    </location>
</feature>
<keyword evidence="9" id="KW-1185">Reference proteome</keyword>
<dbReference type="EMBL" id="ANPB02000003">
    <property type="protein sequence ID" value="KAF4486123.1"/>
    <property type="molecule type" value="Genomic_DNA"/>
</dbReference>
<dbReference type="PROSITE" id="PS50157">
    <property type="entry name" value="ZINC_FINGER_C2H2_2"/>
    <property type="match status" value="4"/>
</dbReference>
<name>A0A7J6J8R8_COLFN</name>
<keyword evidence="3 5" id="KW-0863">Zinc-finger</keyword>
<organism evidence="8 9">
    <name type="scientific">Colletotrichum fructicola (strain Nara gc5)</name>
    <name type="common">Anthracnose fungus</name>
    <name type="synonym">Colletotrichum gloeosporioides (strain Nara gc5)</name>
    <dbReference type="NCBI Taxonomy" id="1213859"/>
    <lineage>
        <taxon>Eukaryota</taxon>
        <taxon>Fungi</taxon>
        <taxon>Dikarya</taxon>
        <taxon>Ascomycota</taxon>
        <taxon>Pezizomycotina</taxon>
        <taxon>Sordariomycetes</taxon>
        <taxon>Hypocreomycetidae</taxon>
        <taxon>Glomerellales</taxon>
        <taxon>Glomerellaceae</taxon>
        <taxon>Colletotrichum</taxon>
        <taxon>Colletotrichum gloeosporioides species complex</taxon>
    </lineage>
</organism>
<proteinExistence type="predicted"/>
<evidence type="ECO:0000313" key="8">
    <source>
        <dbReference type="EMBL" id="KAF4486123.1"/>
    </source>
</evidence>
<evidence type="ECO:0000256" key="3">
    <source>
        <dbReference type="ARBA" id="ARBA00022771"/>
    </source>
</evidence>
<feature type="domain" description="C2H2-type" evidence="7">
    <location>
        <begin position="242"/>
        <end position="271"/>
    </location>
</feature>
<evidence type="ECO:0000256" key="1">
    <source>
        <dbReference type="ARBA" id="ARBA00022723"/>
    </source>
</evidence>
<reference evidence="8 9" key="2">
    <citation type="submission" date="2020-04" db="EMBL/GenBank/DDBJ databases">
        <title>Genome sequencing and assembly of multiple isolates from the Colletotrichum gloeosporioides species complex.</title>
        <authorList>
            <person name="Gan P."/>
            <person name="Shirasu K."/>
        </authorList>
    </citation>
    <scope>NUCLEOTIDE SEQUENCE [LARGE SCALE GENOMIC DNA]</scope>
    <source>
        <strain evidence="8 9">Nara gc5</strain>
    </source>
</reference>
<dbReference type="GO" id="GO:0000981">
    <property type="term" value="F:DNA-binding transcription factor activity, RNA polymerase II-specific"/>
    <property type="evidence" value="ECO:0007669"/>
    <property type="project" value="UniProtKB-ARBA"/>
</dbReference>
<reference evidence="8 9" key="1">
    <citation type="submission" date="2012-08" db="EMBL/GenBank/DDBJ databases">
        <authorList>
            <person name="Gan P.H.P."/>
            <person name="Ikeda K."/>
            <person name="Irieda H."/>
            <person name="Narusaka M."/>
            <person name="O'Connell R.J."/>
            <person name="Narusaka Y."/>
            <person name="Takano Y."/>
            <person name="Kubo Y."/>
            <person name="Shirasu K."/>
        </authorList>
    </citation>
    <scope>NUCLEOTIDE SEQUENCE [LARGE SCALE GENOMIC DNA]</scope>
    <source>
        <strain evidence="8 9">Nara gc5</strain>
    </source>
</reference>
<dbReference type="SMART" id="SM00355">
    <property type="entry name" value="ZnF_C2H2"/>
    <property type="match status" value="4"/>
</dbReference>
<protein>
    <submittedName>
        <fullName evidence="8">Asparagine-rich zinc finger protein AZF1</fullName>
    </submittedName>
</protein>
<dbReference type="PANTHER" id="PTHR23235">
    <property type="entry name" value="KRUEPPEL-LIKE TRANSCRIPTION FACTOR"/>
    <property type="match status" value="1"/>
</dbReference>
<dbReference type="InterPro" id="IPR013087">
    <property type="entry name" value="Znf_C2H2_type"/>
</dbReference>
<dbReference type="FunFam" id="3.30.160.60:FF:000630">
    <property type="entry name" value="Zinc finger protein 180"/>
    <property type="match status" value="1"/>
</dbReference>
<evidence type="ECO:0000256" key="6">
    <source>
        <dbReference type="SAM" id="MobiDB-lite"/>
    </source>
</evidence>
<comment type="caution">
    <text evidence="8">The sequence shown here is derived from an EMBL/GenBank/DDBJ whole genome shotgun (WGS) entry which is preliminary data.</text>
</comment>
<evidence type="ECO:0000256" key="2">
    <source>
        <dbReference type="ARBA" id="ARBA00022737"/>
    </source>
</evidence>
<evidence type="ECO:0000256" key="4">
    <source>
        <dbReference type="ARBA" id="ARBA00022833"/>
    </source>
</evidence>
<dbReference type="Proteomes" id="UP000011096">
    <property type="component" value="Unassembled WGS sequence"/>
</dbReference>
<keyword evidence="4" id="KW-0862">Zinc</keyword>
<evidence type="ECO:0000313" key="9">
    <source>
        <dbReference type="Proteomes" id="UP000011096"/>
    </source>
</evidence>
<dbReference type="Gene3D" id="3.30.160.60">
    <property type="entry name" value="Classic Zinc Finger"/>
    <property type="match status" value="4"/>
</dbReference>
<sequence>MAFDIGQSSYFPAVETPWLGGPRLLSPDALRQFDIQAVLSLYGIMHTDTLYQPLPNVCEMPDNGAVIQSLCSAPDPADDGDLTHFAYQQRADQCYDQCHDPFAGELESEALREATYTYCASKRNPTKTKDVKYNKPTHSAKEVNFTTAVDTLMKAIQRRSDSERITDLTPSVTAEPPQDLRQSQGDSTTAETVLYSAEEAAKSTKTVKARKYACDVDDCGKSFYQSAHLHTHKRAHTGAKPYACNWPRCGQTFSQPGNLKTHMRRHTGEKPFLCEQCRKRFAQRCRLKSHEATHTRVQPFICKLDECNKLFTRRGNLKNHQNKYHENTLMELTDWVVSLSDIDGLSGDERSMYWYFANLYKNSNQGIKGRGKGRRVANVSSKNDKFRKSRSARCPPTRPMITAT</sequence>
<dbReference type="AlphaFoldDB" id="A0A7J6J8R8"/>
<feature type="domain" description="C2H2-type" evidence="7">
    <location>
        <begin position="300"/>
        <end position="325"/>
    </location>
</feature>
<accession>A0A7J6J8R8</accession>
<feature type="region of interest" description="Disordered" evidence="6">
    <location>
        <begin position="158"/>
        <end position="188"/>
    </location>
</feature>
<dbReference type="GeneID" id="90979851"/>
<evidence type="ECO:0000259" key="7">
    <source>
        <dbReference type="PROSITE" id="PS50157"/>
    </source>
</evidence>
<dbReference type="PROSITE" id="PS00028">
    <property type="entry name" value="ZINC_FINGER_C2H2_1"/>
    <property type="match status" value="4"/>
</dbReference>
<dbReference type="PANTHER" id="PTHR23235:SF120">
    <property type="entry name" value="KRUPPEL-LIKE FACTOR 15"/>
    <property type="match status" value="1"/>
</dbReference>
<gene>
    <name evidence="8" type="primary">AZF1-2</name>
    <name evidence="8" type="ORF">CGGC5_v005900</name>
</gene>
<dbReference type="FunFam" id="3.30.160.60:FF:000072">
    <property type="entry name" value="zinc finger protein 143 isoform X1"/>
    <property type="match status" value="2"/>
</dbReference>
<dbReference type="RefSeq" id="XP_066008979.1">
    <property type="nucleotide sequence ID" value="XM_066151574.1"/>
</dbReference>
<dbReference type="GO" id="GO:0000978">
    <property type="term" value="F:RNA polymerase II cis-regulatory region sequence-specific DNA binding"/>
    <property type="evidence" value="ECO:0007669"/>
    <property type="project" value="UniProtKB-ARBA"/>
</dbReference>
<dbReference type="Pfam" id="PF00096">
    <property type="entry name" value="zf-C2H2"/>
    <property type="match status" value="3"/>
</dbReference>
<dbReference type="InParanoid" id="A0A7J6J8R8"/>
<feature type="domain" description="C2H2-type" evidence="7">
    <location>
        <begin position="212"/>
        <end position="241"/>
    </location>
</feature>
<dbReference type="GO" id="GO:0008270">
    <property type="term" value="F:zinc ion binding"/>
    <property type="evidence" value="ECO:0007669"/>
    <property type="project" value="UniProtKB-KW"/>
</dbReference>
<dbReference type="InterPro" id="IPR036236">
    <property type="entry name" value="Znf_C2H2_sf"/>
</dbReference>
<dbReference type="OrthoDB" id="427030at2759"/>
<dbReference type="SUPFAM" id="SSF57667">
    <property type="entry name" value="beta-beta-alpha zinc fingers"/>
    <property type="match status" value="2"/>
</dbReference>